<feature type="compositionally biased region" description="Polar residues" evidence="4">
    <location>
        <begin position="1340"/>
        <end position="1352"/>
    </location>
</feature>
<dbReference type="SUPFAM" id="SSF50156">
    <property type="entry name" value="PDZ domain-like"/>
    <property type="match status" value="1"/>
</dbReference>
<dbReference type="InterPro" id="IPR000595">
    <property type="entry name" value="cNMP-bd_dom"/>
</dbReference>
<proteinExistence type="inferred from homology"/>
<feature type="domain" description="PDZ" evidence="7">
    <location>
        <begin position="651"/>
        <end position="723"/>
    </location>
</feature>
<evidence type="ECO:0000256" key="4">
    <source>
        <dbReference type="SAM" id="MobiDB-lite"/>
    </source>
</evidence>
<evidence type="ECO:0000259" key="8">
    <source>
        <dbReference type="PROSITE" id="PS50200"/>
    </source>
</evidence>
<dbReference type="CDD" id="cd00038">
    <property type="entry name" value="CAP_ED"/>
    <property type="match status" value="2"/>
</dbReference>
<feature type="domain" description="Ras-associating" evidence="8">
    <location>
        <begin position="876"/>
        <end position="964"/>
    </location>
</feature>
<dbReference type="Gene3D" id="1.20.870.10">
    <property type="entry name" value="Son of sevenless (SoS) protein Chain: S domain 1"/>
    <property type="match status" value="1"/>
</dbReference>
<dbReference type="PROSITE" id="PS50106">
    <property type="entry name" value="PDZ"/>
    <property type="match status" value="1"/>
</dbReference>
<feature type="region of interest" description="Disordered" evidence="4">
    <location>
        <begin position="1339"/>
        <end position="1385"/>
    </location>
</feature>
<dbReference type="Gene3D" id="2.30.42.10">
    <property type="match status" value="1"/>
</dbReference>
<dbReference type="Pfam" id="PF00618">
    <property type="entry name" value="RasGEF_N"/>
    <property type="match status" value="1"/>
</dbReference>
<dbReference type="SMART" id="SM00314">
    <property type="entry name" value="RA"/>
    <property type="match status" value="1"/>
</dbReference>
<dbReference type="InterPro" id="IPR001478">
    <property type="entry name" value="PDZ"/>
</dbReference>
<evidence type="ECO:0000313" key="11">
    <source>
        <dbReference type="WBParaSite" id="PgB11_g058_t11"/>
    </source>
</evidence>
<evidence type="ECO:0000259" key="9">
    <source>
        <dbReference type="PROSITE" id="PS50212"/>
    </source>
</evidence>
<dbReference type="GO" id="GO:0016324">
    <property type="term" value="C:apical plasma membrane"/>
    <property type="evidence" value="ECO:0007669"/>
    <property type="project" value="TreeGrafter"/>
</dbReference>
<dbReference type="InterPro" id="IPR001895">
    <property type="entry name" value="RASGEF_cat_dom"/>
</dbReference>
<dbReference type="CDD" id="cd00155">
    <property type="entry name" value="RasGEF"/>
    <property type="match status" value="1"/>
</dbReference>
<accession>A0A914ZUN6</accession>
<dbReference type="Pfam" id="PF00617">
    <property type="entry name" value="RasGEF"/>
    <property type="match status" value="1"/>
</dbReference>
<feature type="compositionally biased region" description="Polar residues" evidence="4">
    <location>
        <begin position="314"/>
        <end position="326"/>
    </location>
</feature>
<protein>
    <submittedName>
        <fullName evidence="11">Rap guanine nucleotide exchange factor 2</fullName>
    </submittedName>
</protein>
<feature type="domain" description="Cyclic nucleotide-binding" evidence="6">
    <location>
        <begin position="401"/>
        <end position="466"/>
    </location>
</feature>
<dbReference type="SUPFAM" id="SSF51206">
    <property type="entry name" value="cAMP-binding domain-like"/>
    <property type="match status" value="2"/>
</dbReference>
<dbReference type="InterPro" id="IPR029071">
    <property type="entry name" value="Ubiquitin-like_domsf"/>
</dbReference>
<dbReference type="PROSITE" id="PS50212">
    <property type="entry name" value="RASGEF_NTER"/>
    <property type="match status" value="1"/>
</dbReference>
<dbReference type="CDD" id="cd01785">
    <property type="entry name" value="RA_PDZ-GEF1"/>
    <property type="match status" value="1"/>
</dbReference>
<feature type="compositionally biased region" description="Polar residues" evidence="4">
    <location>
        <begin position="1362"/>
        <end position="1378"/>
    </location>
</feature>
<dbReference type="Gene3D" id="1.10.840.10">
    <property type="entry name" value="Ras guanine-nucleotide exchange factors catalytic domain"/>
    <property type="match status" value="1"/>
</dbReference>
<dbReference type="SUPFAM" id="SSF54236">
    <property type="entry name" value="Ubiquitin-like"/>
    <property type="match status" value="1"/>
</dbReference>
<feature type="compositionally biased region" description="Low complexity" evidence="4">
    <location>
        <begin position="327"/>
        <end position="337"/>
    </location>
</feature>
<feature type="domain" description="N-terminal Ras-GEF" evidence="9">
    <location>
        <begin position="532"/>
        <end position="650"/>
    </location>
</feature>
<name>A0A914ZUN6_PARUN</name>
<dbReference type="GO" id="GO:0005085">
    <property type="term" value="F:guanyl-nucleotide exchange factor activity"/>
    <property type="evidence" value="ECO:0007669"/>
    <property type="project" value="UniProtKB-KW"/>
</dbReference>
<dbReference type="Proteomes" id="UP000887569">
    <property type="component" value="Unplaced"/>
</dbReference>
<dbReference type="PROSITE" id="PS50009">
    <property type="entry name" value="RASGEF_CAT"/>
    <property type="match status" value="1"/>
</dbReference>
<dbReference type="InterPro" id="IPR008937">
    <property type="entry name" value="Ras-like_GEF"/>
</dbReference>
<dbReference type="PANTHER" id="PTHR23113:SF249">
    <property type="entry name" value="RAP GUANINE NUCLEOTIDE EXCHANGE FACTOR 6"/>
    <property type="match status" value="1"/>
</dbReference>
<dbReference type="PROSITE" id="PS50042">
    <property type="entry name" value="CNMP_BINDING_3"/>
    <property type="match status" value="2"/>
</dbReference>
<feature type="region of interest" description="Disordered" evidence="4">
    <location>
        <begin position="1276"/>
        <end position="1314"/>
    </location>
</feature>
<dbReference type="InterPro" id="IPR018490">
    <property type="entry name" value="cNMP-bd_dom_sf"/>
</dbReference>
<dbReference type="Pfam" id="PF00595">
    <property type="entry name" value="PDZ"/>
    <property type="match status" value="1"/>
</dbReference>
<feature type="domain" description="Ras-GEF" evidence="5">
    <location>
        <begin position="989"/>
        <end position="1216"/>
    </location>
</feature>
<feature type="domain" description="Cyclic nucleotide-binding" evidence="6">
    <location>
        <begin position="80"/>
        <end position="127"/>
    </location>
</feature>
<dbReference type="WBParaSite" id="PgB11_g058_t11">
    <property type="protein sequence ID" value="PgB11_g058_t11"/>
    <property type="gene ID" value="PgB11_g058"/>
</dbReference>
<reference evidence="11" key="1">
    <citation type="submission" date="2022-11" db="UniProtKB">
        <authorList>
            <consortium name="WormBaseParasite"/>
        </authorList>
    </citation>
    <scope>IDENTIFICATION</scope>
</reference>
<keyword evidence="10" id="KW-1185">Reference proteome</keyword>
<evidence type="ECO:0000256" key="1">
    <source>
        <dbReference type="ARBA" id="ARBA00010829"/>
    </source>
</evidence>
<comment type="similarity">
    <text evidence="1">Belongs to the RAPGEF2 family.</text>
</comment>
<dbReference type="PANTHER" id="PTHR23113">
    <property type="entry name" value="GUANINE NUCLEOTIDE EXCHANGE FACTOR"/>
    <property type="match status" value="1"/>
</dbReference>
<dbReference type="SUPFAM" id="SSF48366">
    <property type="entry name" value="Ras GEF"/>
    <property type="match status" value="1"/>
</dbReference>
<evidence type="ECO:0000256" key="3">
    <source>
        <dbReference type="PROSITE-ProRule" id="PRU00168"/>
    </source>
</evidence>
<dbReference type="SMART" id="SM00147">
    <property type="entry name" value="RasGEF"/>
    <property type="match status" value="1"/>
</dbReference>
<dbReference type="InterPro" id="IPR000159">
    <property type="entry name" value="RA_dom"/>
</dbReference>
<dbReference type="InterPro" id="IPR036034">
    <property type="entry name" value="PDZ_sf"/>
</dbReference>
<evidence type="ECO:0000313" key="10">
    <source>
        <dbReference type="Proteomes" id="UP000887569"/>
    </source>
</evidence>
<dbReference type="InterPro" id="IPR036964">
    <property type="entry name" value="RASGEF_cat_dom_sf"/>
</dbReference>
<dbReference type="InterPro" id="IPR023578">
    <property type="entry name" value="Ras_GEF_dom_sf"/>
</dbReference>
<evidence type="ECO:0000259" key="6">
    <source>
        <dbReference type="PROSITE" id="PS50042"/>
    </source>
</evidence>
<dbReference type="SMART" id="SM00228">
    <property type="entry name" value="PDZ"/>
    <property type="match status" value="1"/>
</dbReference>
<dbReference type="InterPro" id="IPR000651">
    <property type="entry name" value="Ras-like_Gua-exchang_fac_N"/>
</dbReference>
<dbReference type="Pfam" id="PF00788">
    <property type="entry name" value="RA"/>
    <property type="match status" value="1"/>
</dbReference>
<dbReference type="InterPro" id="IPR014710">
    <property type="entry name" value="RmlC-like_jellyroll"/>
</dbReference>
<keyword evidence="2 3" id="KW-0344">Guanine-nucleotide releasing factor</keyword>
<dbReference type="SMART" id="SM00229">
    <property type="entry name" value="RasGEFN"/>
    <property type="match status" value="1"/>
</dbReference>
<dbReference type="PROSITE" id="PS50200">
    <property type="entry name" value="RA"/>
    <property type="match status" value="1"/>
</dbReference>
<dbReference type="CDD" id="cd06224">
    <property type="entry name" value="REM"/>
    <property type="match status" value="1"/>
</dbReference>
<feature type="region of interest" description="Disordered" evidence="4">
    <location>
        <begin position="305"/>
        <end position="366"/>
    </location>
</feature>
<dbReference type="Gene3D" id="2.60.120.10">
    <property type="entry name" value="Jelly Rolls"/>
    <property type="match status" value="2"/>
</dbReference>
<evidence type="ECO:0000259" key="7">
    <source>
        <dbReference type="PROSITE" id="PS50106"/>
    </source>
</evidence>
<sequence length="1485" mass="165447">MSERPLHTRNAIVLVEGRARWRVLLSFTEALHPPTCSIGRRFRLMDHCSRNFFIALSKSPVLRTDEDLRNIYVNVRRLGIFENLNDAPLRAICRTARYEHHPANFLLFRQGQVATCWYILLSGSVLIERQMYLPYSCFGKRSGLNYRRSNDCIVLQHSEMIVIDYPDVKHIPVNQTNSSLRTSDLSQVRKSVHSMTLDPMPTSTSSSFPNSYDGACTASASPPPLPPQRVRRVHPPRVATTNTNVAVCSVFPSCAHIEPAPSSSSNLFVDGTSCLCALDPESTLTHKSQVYLNGLSSNEDTMLRVKHRARSHKSNSICGSSPTQRRATLSSTASSSTNEDDLHGLPETVVDSEEEDDESCPSHDSFHELKDSVRECLEKEPSERNADDLSVLLDFMQHMSALASLPLSIKRELCMKMVFAVVPEAGTVVMQHNEKLDAWSVIVNGQVQVVRPDGQRFEYKLGDSFGAQPTPTPQYHIGEMRTLVDDCEFVLVEHHDYCSIMSKVAEHIHKHSDGLTGEIVSETETRTVGNQVGQVLIKANKEKLIEHLIDERDTAVDAHYADDFLLMYRVFITDPTMIFEKLVHWFAEATLRDRVARIVLLWANNHFNDFECNAEMMSLLERFEHALERDQMHSQQSLLNIACSVKSRPRTITYTRSSRDQPLSLSILGSMDSSSAGIFISDVQRGSQADKLGLKRGDQIIEVNGQSFKSVSMAHALDVLRSSTHLCITVKSNLLGFKEMIAQPDRAVDVDPISATPLTSPPSRFAKHKITAQGNGGGRSLLNSAMQISTSSVQPANVRSRSAIGGAISAKNSVMDKILNMLKGSPCDSMIDDAVDGHRSNTLRASRSNPDIAGYNVAAVQNNIAHYYEPVRSVSPEHVLKVYRADQSFKYLTVYKETTAQNVVQLALQEFGMVSDGGSLEWALCETSVTPEGVIKQKRLPDQMCNLAERIQLNSRYYLKNNARSDPLVPDDLAPEILREAETQLLQLNAQIVAAQLTLQDFAVFSSIEPTEYVDNLFNLESRYGWPKLSEFEAQFNKEMWWVPSEVCRERSIQKRAKLVKKFIKVARHCRDFHNFNSMFAIMSGLDKPAVRRLHHTWERVPNKYVKMFEDLQQLVDPSRNMSKYRQHLSEVSHEPPVVPMYPVLKKDLTFSHEGNPTYCGKLVNFEKLRMIARAIRSVTKLCSVPYEISVMAQQSGASGLNDALLHMNSFDGATGAVATMRKIGSSAVKSTGQPRKKIYEQALMVRKVKSYLAMLSVIDSEHELDRLSLECEPAQAATAPTRRRVPSPSPSSLSSQSNHSDHRKFPTPKFGVESPQAVQKMLSLAQTSRVKYQAGGVITTGSSTPAQSPLISSKGVRLRNSAASTTLQRTPSLSHSRNPPPSELQPVDLNAESSSVTNLHCSVLENAGTLKRSSTSSIFLARAHGGLQGRRSAAERSSLPPQTRLLFGSGIRANPFYMVPTRRPQQLSTSARVSIRFTACHSGT</sequence>
<feature type="compositionally biased region" description="Acidic residues" evidence="4">
    <location>
        <begin position="350"/>
        <end position="359"/>
    </location>
</feature>
<dbReference type="GO" id="GO:0007265">
    <property type="term" value="P:Ras protein signal transduction"/>
    <property type="evidence" value="ECO:0007669"/>
    <property type="project" value="TreeGrafter"/>
</dbReference>
<dbReference type="SMART" id="SM00100">
    <property type="entry name" value="cNMP"/>
    <property type="match status" value="2"/>
</dbReference>
<evidence type="ECO:0000256" key="2">
    <source>
        <dbReference type="ARBA" id="ARBA00022658"/>
    </source>
</evidence>
<evidence type="ECO:0000259" key="5">
    <source>
        <dbReference type="PROSITE" id="PS50009"/>
    </source>
</evidence>
<organism evidence="10 11">
    <name type="scientific">Parascaris univalens</name>
    <name type="common">Nematode worm</name>
    <dbReference type="NCBI Taxonomy" id="6257"/>
    <lineage>
        <taxon>Eukaryota</taxon>
        <taxon>Metazoa</taxon>
        <taxon>Ecdysozoa</taxon>
        <taxon>Nematoda</taxon>
        <taxon>Chromadorea</taxon>
        <taxon>Rhabditida</taxon>
        <taxon>Spirurina</taxon>
        <taxon>Ascaridomorpha</taxon>
        <taxon>Ascaridoidea</taxon>
        <taxon>Ascarididae</taxon>
        <taxon>Parascaris</taxon>
    </lineage>
</organism>